<dbReference type="SUPFAM" id="SSF51905">
    <property type="entry name" value="FAD/NAD(P)-binding domain"/>
    <property type="match status" value="1"/>
</dbReference>
<dbReference type="Gene3D" id="3.30.9.10">
    <property type="entry name" value="D-Amino Acid Oxidase, subunit A, domain 2"/>
    <property type="match status" value="1"/>
</dbReference>
<name>A0A2T2WL44_9FIRM</name>
<evidence type="ECO:0000256" key="1">
    <source>
        <dbReference type="ARBA" id="ARBA00023002"/>
    </source>
</evidence>
<dbReference type="InterPro" id="IPR006076">
    <property type="entry name" value="FAD-dep_OxRdtase"/>
</dbReference>
<dbReference type="InterPro" id="IPR036188">
    <property type="entry name" value="FAD/NAD-bd_sf"/>
</dbReference>
<accession>A0A2T2WL44</accession>
<sequence length="395" mass="42536">MAPQVIVIGAGVIGSACAYYLSQAGASVTLIDQGDVGSGTSSRCDGNVLAIDKEPGYDSLMALMSQRLLHELASVLPPFEYRRPGSYLVCDNDEEAKAAWDWVGQQQEAGLPFWYLDRAAIHSHLPHLASDVPAGLYCGSDSTLNPLLYTQRLVQAAKQHGCQVRVHQAVTEIVVNRGAVAGVRLADGTVLVADVVVVAAGVWSPRLLQPLGVTVPIQPRKGHLLVSAKGPLFGDAKVMEFGYLMSKFGRERQAPEDALRYGVALVYEPTESHNFLLGSSRELGVWDTAPKWDVVQAIGRRALRFYPGMQQATLIRSYAGLRPWTPDHLPVVSRVSDIAGLVIAAGHEGDGIGLASVTGHLVCDLTLERPPIIDPRPLRWDRPALTSWKDGGADG</sequence>
<gene>
    <name evidence="3" type="ORF">C7B45_04965</name>
</gene>
<dbReference type="EMBL" id="PXYV01000010">
    <property type="protein sequence ID" value="PSR22974.1"/>
    <property type="molecule type" value="Genomic_DNA"/>
</dbReference>
<dbReference type="PANTHER" id="PTHR13847:SF287">
    <property type="entry name" value="FAD-DEPENDENT OXIDOREDUCTASE DOMAIN-CONTAINING PROTEIN 1"/>
    <property type="match status" value="1"/>
</dbReference>
<organism evidence="3 4">
    <name type="scientific">Sulfobacillus acidophilus</name>
    <dbReference type="NCBI Taxonomy" id="53633"/>
    <lineage>
        <taxon>Bacteria</taxon>
        <taxon>Bacillati</taxon>
        <taxon>Bacillota</taxon>
        <taxon>Clostridia</taxon>
        <taxon>Eubacteriales</taxon>
        <taxon>Clostridiales Family XVII. Incertae Sedis</taxon>
        <taxon>Sulfobacillus</taxon>
    </lineage>
</organism>
<dbReference type="Pfam" id="PF01266">
    <property type="entry name" value="DAO"/>
    <property type="match status" value="1"/>
</dbReference>
<evidence type="ECO:0000259" key="2">
    <source>
        <dbReference type="Pfam" id="PF01266"/>
    </source>
</evidence>
<dbReference type="Proteomes" id="UP000241848">
    <property type="component" value="Unassembled WGS sequence"/>
</dbReference>
<dbReference type="SUPFAM" id="SSF54373">
    <property type="entry name" value="FAD-linked reductases, C-terminal domain"/>
    <property type="match status" value="1"/>
</dbReference>
<evidence type="ECO:0000313" key="4">
    <source>
        <dbReference type="Proteomes" id="UP000241848"/>
    </source>
</evidence>
<evidence type="ECO:0000313" key="3">
    <source>
        <dbReference type="EMBL" id="PSR22974.1"/>
    </source>
</evidence>
<dbReference type="GO" id="GO:0005737">
    <property type="term" value="C:cytoplasm"/>
    <property type="evidence" value="ECO:0007669"/>
    <property type="project" value="TreeGrafter"/>
</dbReference>
<comment type="caution">
    <text evidence="3">The sequence shown here is derived from an EMBL/GenBank/DDBJ whole genome shotgun (WGS) entry which is preliminary data.</text>
</comment>
<keyword evidence="1" id="KW-0560">Oxidoreductase</keyword>
<feature type="domain" description="FAD dependent oxidoreductase" evidence="2">
    <location>
        <begin position="5"/>
        <end position="365"/>
    </location>
</feature>
<protein>
    <submittedName>
        <fullName evidence="3">Glycine oxidase</fullName>
    </submittedName>
</protein>
<dbReference type="AlphaFoldDB" id="A0A2T2WL44"/>
<dbReference type="GO" id="GO:0016491">
    <property type="term" value="F:oxidoreductase activity"/>
    <property type="evidence" value="ECO:0007669"/>
    <property type="project" value="UniProtKB-KW"/>
</dbReference>
<dbReference type="PANTHER" id="PTHR13847">
    <property type="entry name" value="SARCOSINE DEHYDROGENASE-RELATED"/>
    <property type="match status" value="1"/>
</dbReference>
<reference evidence="3 4" key="1">
    <citation type="journal article" date="2014" name="BMC Genomics">
        <title>Comparison of environmental and isolate Sulfobacillus genomes reveals diverse carbon, sulfur, nitrogen, and hydrogen metabolisms.</title>
        <authorList>
            <person name="Justice N.B."/>
            <person name="Norman A."/>
            <person name="Brown C.T."/>
            <person name="Singh A."/>
            <person name="Thomas B.C."/>
            <person name="Banfield J.F."/>
        </authorList>
    </citation>
    <scope>NUCLEOTIDE SEQUENCE [LARGE SCALE GENOMIC DNA]</scope>
    <source>
        <strain evidence="3">AMDSBA3</strain>
    </source>
</reference>
<proteinExistence type="predicted"/>
<dbReference type="Gene3D" id="3.50.50.60">
    <property type="entry name" value="FAD/NAD(P)-binding domain"/>
    <property type="match status" value="1"/>
</dbReference>